<proteinExistence type="predicted"/>
<organism evidence="1 2">
    <name type="scientific">Mucilaginibacter gracilis</name>
    <dbReference type="NCBI Taxonomy" id="423350"/>
    <lineage>
        <taxon>Bacteria</taxon>
        <taxon>Pseudomonadati</taxon>
        <taxon>Bacteroidota</taxon>
        <taxon>Sphingobacteriia</taxon>
        <taxon>Sphingobacteriales</taxon>
        <taxon>Sphingobacteriaceae</taxon>
        <taxon>Mucilaginibacter</taxon>
    </lineage>
</organism>
<evidence type="ECO:0000313" key="1">
    <source>
        <dbReference type="EMBL" id="RKR81905.1"/>
    </source>
</evidence>
<dbReference type="AlphaFoldDB" id="A0A495IYW9"/>
<keyword evidence="2" id="KW-1185">Reference proteome</keyword>
<gene>
    <name evidence="1" type="ORF">BDD43_2067</name>
</gene>
<protein>
    <submittedName>
        <fullName evidence="1">Uncharacterized protein</fullName>
    </submittedName>
</protein>
<dbReference type="Proteomes" id="UP000268007">
    <property type="component" value="Unassembled WGS sequence"/>
</dbReference>
<comment type="caution">
    <text evidence="1">The sequence shown here is derived from an EMBL/GenBank/DDBJ whole genome shotgun (WGS) entry which is preliminary data.</text>
</comment>
<sequence length="76" mass="8634">MAMLPMPQTNAGAIDFKSELSNNKVVTRIYKLELTTKPKVRANTFFIESDCLLFLKITIFNTQSILLLVNMLLTLL</sequence>
<evidence type="ECO:0000313" key="2">
    <source>
        <dbReference type="Proteomes" id="UP000268007"/>
    </source>
</evidence>
<dbReference type="EMBL" id="RBKU01000001">
    <property type="protein sequence ID" value="RKR81905.1"/>
    <property type="molecule type" value="Genomic_DNA"/>
</dbReference>
<reference evidence="1 2" key="1">
    <citation type="submission" date="2018-10" db="EMBL/GenBank/DDBJ databases">
        <title>Genomic Encyclopedia of Archaeal and Bacterial Type Strains, Phase II (KMG-II): from individual species to whole genera.</title>
        <authorList>
            <person name="Goeker M."/>
        </authorList>
    </citation>
    <scope>NUCLEOTIDE SEQUENCE [LARGE SCALE GENOMIC DNA]</scope>
    <source>
        <strain evidence="1 2">DSM 18602</strain>
    </source>
</reference>
<accession>A0A495IYW9</accession>
<name>A0A495IYW9_9SPHI</name>